<dbReference type="Gene3D" id="3.30.870.10">
    <property type="entry name" value="Endonuclease Chain A"/>
    <property type="match status" value="2"/>
</dbReference>
<gene>
    <name evidence="2" type="ORF">SAMN06265784_105277</name>
</gene>
<dbReference type="RefSeq" id="WP_143808967.1">
    <property type="nucleotide sequence ID" value="NZ_FXAT01000005.1"/>
</dbReference>
<dbReference type="SUPFAM" id="SSF56024">
    <property type="entry name" value="Phospholipase D/nuclease"/>
    <property type="match status" value="1"/>
</dbReference>
<evidence type="ECO:0000313" key="2">
    <source>
        <dbReference type="EMBL" id="SMG50431.1"/>
    </source>
</evidence>
<feature type="compositionally biased region" description="Basic residues" evidence="1">
    <location>
        <begin position="625"/>
        <end position="642"/>
    </location>
</feature>
<dbReference type="AlphaFoldDB" id="A0A1X7L9C8"/>
<reference evidence="3" key="1">
    <citation type="submission" date="2017-04" db="EMBL/GenBank/DDBJ databases">
        <authorList>
            <person name="Varghese N."/>
            <person name="Submissions S."/>
        </authorList>
    </citation>
    <scope>NUCLEOTIDE SEQUENCE [LARGE SCALE GENOMIC DNA]</scope>
    <source>
        <strain evidence="3">LMG 29540</strain>
    </source>
</reference>
<dbReference type="EMBL" id="FXAT01000005">
    <property type="protein sequence ID" value="SMG50431.1"/>
    <property type="molecule type" value="Genomic_DNA"/>
</dbReference>
<dbReference type="STRING" id="1515439.SAMN06265784_105277"/>
<proteinExistence type="predicted"/>
<accession>A0A1X7L9C8</accession>
<feature type="region of interest" description="Disordered" evidence="1">
    <location>
        <begin position="612"/>
        <end position="642"/>
    </location>
</feature>
<sequence>MKAIAFSNNDMAVIAWTLGGKLKGCLGFAITRIDVLAGTETPLPAMATFKGQAAGPGRTTFVDPIQKFFWKDVTAIRGRTYRYRVVPMGGTPGNLKPLPYGPLLSNQIQLTPDYGALSVYFNRGILATQSTANVLEATPGGGKLVDKLQTHIYKIGDPLRNDLAGEMIAALTTLPKEAAQTGAALQCAFYELDDPEVIACLKPLQRSLNLILSNMPGEDANHQKTNDVYAPERADMKAAGVKVIDRFMASNHIGHNKFQVLLQSGKPTVALFGSTNVTAHGLCAQTNNTIIARSPAVANVYSDYWARLKKDTLAPGPKITGPQAKPLRSADAKGLATVDLEDGSGTIDIWFSPNTPKARSSKPPADEACPPDLQELFDLIGKAQQSIVFLVFEPGYPSIIDAIAAAQKARPTLFVRGAVTAANAAGEFYAAIHDGEVPVKTPRKGDPPLPEDFRVIHTTGVTKGDAFAQWKQELNRAGNAVVHDKIVVIDPFTDHCVVAMGSHNDGYKASYNNDENLNIIKGHRSAAEAYAAHCLDVYDHYAWRYWLETRKSKAWHFLASDDAWQDAYFAADNTVKSAELAFWLSATPKSEALPTPHAEGSTRNRPALQLLTGGLSPAVGPHSLKPARHGKFAAKRRRGEGR</sequence>
<keyword evidence="3" id="KW-1185">Reference proteome</keyword>
<evidence type="ECO:0000313" key="3">
    <source>
        <dbReference type="Proteomes" id="UP000193228"/>
    </source>
</evidence>
<dbReference type="OrthoDB" id="9789376at2"/>
<name>A0A1X7L9C8_9BURK</name>
<evidence type="ECO:0008006" key="4">
    <source>
        <dbReference type="Google" id="ProtNLM"/>
    </source>
</evidence>
<protein>
    <recommendedName>
        <fullName evidence="4">PLD-like domain-containing protein</fullName>
    </recommendedName>
</protein>
<organism evidence="2 3">
    <name type="scientific">Paraburkholderia susongensis</name>
    <dbReference type="NCBI Taxonomy" id="1515439"/>
    <lineage>
        <taxon>Bacteria</taxon>
        <taxon>Pseudomonadati</taxon>
        <taxon>Pseudomonadota</taxon>
        <taxon>Betaproteobacteria</taxon>
        <taxon>Burkholderiales</taxon>
        <taxon>Burkholderiaceae</taxon>
        <taxon>Paraburkholderia</taxon>
    </lineage>
</organism>
<evidence type="ECO:0000256" key="1">
    <source>
        <dbReference type="SAM" id="MobiDB-lite"/>
    </source>
</evidence>
<dbReference type="Proteomes" id="UP000193228">
    <property type="component" value="Unassembled WGS sequence"/>
</dbReference>